<dbReference type="Pfam" id="PF02518">
    <property type="entry name" value="HATPase_c"/>
    <property type="match status" value="1"/>
</dbReference>
<dbReference type="CDD" id="cd06225">
    <property type="entry name" value="HAMP"/>
    <property type="match status" value="1"/>
</dbReference>
<evidence type="ECO:0000313" key="12">
    <source>
        <dbReference type="EMBL" id="TCL74119.1"/>
    </source>
</evidence>
<dbReference type="InterPro" id="IPR036890">
    <property type="entry name" value="HATPase_C_sf"/>
</dbReference>
<dbReference type="CDD" id="cd18774">
    <property type="entry name" value="PDC2_HK_sensor"/>
    <property type="match status" value="1"/>
</dbReference>
<comment type="subcellular location">
    <subcellularLocation>
        <location evidence="1">Cell membrane</location>
        <topology evidence="1">Multi-pass membrane protein</topology>
    </subcellularLocation>
</comment>
<protein>
    <submittedName>
        <fullName evidence="12">Two-component system sensor histidine kinase YesM</fullName>
    </submittedName>
</protein>
<keyword evidence="8 10" id="KW-0472">Membrane</keyword>
<keyword evidence="6 12" id="KW-0418">Kinase</keyword>
<gene>
    <name evidence="12" type="ORF">EDC14_100455</name>
</gene>
<dbReference type="AlphaFoldDB" id="A0A4R1S4T0"/>
<evidence type="ECO:0000256" key="5">
    <source>
        <dbReference type="ARBA" id="ARBA00022692"/>
    </source>
</evidence>
<keyword evidence="3" id="KW-0597">Phosphoprotein</keyword>
<evidence type="ECO:0000256" key="3">
    <source>
        <dbReference type="ARBA" id="ARBA00022553"/>
    </source>
</evidence>
<dbReference type="InterPro" id="IPR003594">
    <property type="entry name" value="HATPase_dom"/>
</dbReference>
<sequence>MRPIQELLRQLRLNISDMINYLTRNYENHKAFINLAGFIRQTGIQNRLFISFAILSLIPLLITGVFAYYKSSEAIKTKISTYSIQVVNQVSENIQNALARFESDSVDIAFSDIFQKTLISYATLNDWQKTDAELKMQAILAKRFLFFRSVSDVLVYTQNKEKIIAYGDMLFKLKLKSDFLEDIFQETAARKGVPVWLIEDQANEAEPSNSIYRMERYGSAGILLARSFKSLEQGIPIGYIIIRINEKYILNKYKSINLGNGADTFILNRQGVVISSRNPDTKVARLYPDPSFSEALKSHMKEGKYTFNHIISGKRCLIAYTYIPGADWFVVSAIPFFYLNSESTRIGIYIAILGIICFLLALFLSFIVTKSIAKPLHQLVDSMKNVETGNFVVRIEDRSKDEIGEVTNVFNKMVREIKDLIEEVKNKEKLKRIAELKTLQAQINPHFLANTLNTVRWLANIQKADNISSVVTSLMQLLDGCMGKGRELVEFRDEITYVKNYLNIMAYRYYDKFKVHYQIEAEILDCQVPKFILQPIVENSLIHGLGPGGGQGIIVVKGYRAGNDLKMIVRDNGVGIPGDVMDNLLQEKPPEKKDRLSGIGIWNIEERIKLNFGPEYGITIESVPNLYTTVEITIPVIEKEGAELDAKGVDCG</sequence>
<dbReference type="Proteomes" id="UP000295008">
    <property type="component" value="Unassembled WGS sequence"/>
</dbReference>
<name>A0A4R1S4T0_HYDET</name>
<dbReference type="SUPFAM" id="SSF158472">
    <property type="entry name" value="HAMP domain-like"/>
    <property type="match status" value="1"/>
</dbReference>
<dbReference type="Gene3D" id="6.10.340.10">
    <property type="match status" value="1"/>
</dbReference>
<keyword evidence="7 10" id="KW-1133">Transmembrane helix</keyword>
<organism evidence="12 13">
    <name type="scientific">Hydrogenispora ethanolica</name>
    <dbReference type="NCBI Taxonomy" id="1082276"/>
    <lineage>
        <taxon>Bacteria</taxon>
        <taxon>Bacillati</taxon>
        <taxon>Bacillota</taxon>
        <taxon>Hydrogenispora</taxon>
    </lineage>
</organism>
<dbReference type="Pfam" id="PF02743">
    <property type="entry name" value="dCache_1"/>
    <property type="match status" value="1"/>
</dbReference>
<dbReference type="InterPro" id="IPR050640">
    <property type="entry name" value="Bact_2-comp_sensor_kinase"/>
</dbReference>
<comment type="caution">
    <text evidence="12">The sequence shown here is derived from an EMBL/GenBank/DDBJ whole genome shotgun (WGS) entry which is preliminary data.</text>
</comment>
<feature type="domain" description="HAMP" evidence="11">
    <location>
        <begin position="370"/>
        <end position="422"/>
    </location>
</feature>
<evidence type="ECO:0000313" key="13">
    <source>
        <dbReference type="Proteomes" id="UP000295008"/>
    </source>
</evidence>
<dbReference type="Pfam" id="PF06580">
    <property type="entry name" value="His_kinase"/>
    <property type="match status" value="1"/>
</dbReference>
<dbReference type="PROSITE" id="PS50885">
    <property type="entry name" value="HAMP"/>
    <property type="match status" value="1"/>
</dbReference>
<dbReference type="InterPro" id="IPR033479">
    <property type="entry name" value="dCache_1"/>
</dbReference>
<evidence type="ECO:0000259" key="11">
    <source>
        <dbReference type="PROSITE" id="PS50885"/>
    </source>
</evidence>
<keyword evidence="4" id="KW-0808">Transferase</keyword>
<keyword evidence="5 10" id="KW-0812">Transmembrane</keyword>
<evidence type="ECO:0000256" key="10">
    <source>
        <dbReference type="SAM" id="Phobius"/>
    </source>
</evidence>
<keyword evidence="9" id="KW-0175">Coiled coil</keyword>
<dbReference type="Gene3D" id="3.30.450.20">
    <property type="entry name" value="PAS domain"/>
    <property type="match status" value="1"/>
</dbReference>
<dbReference type="Pfam" id="PF00672">
    <property type="entry name" value="HAMP"/>
    <property type="match status" value="1"/>
</dbReference>
<dbReference type="PANTHER" id="PTHR34220">
    <property type="entry name" value="SENSOR HISTIDINE KINASE YPDA"/>
    <property type="match status" value="1"/>
</dbReference>
<proteinExistence type="predicted"/>
<keyword evidence="13" id="KW-1185">Reference proteome</keyword>
<evidence type="ECO:0000256" key="8">
    <source>
        <dbReference type="ARBA" id="ARBA00023136"/>
    </source>
</evidence>
<feature type="transmembrane region" description="Helical" evidence="10">
    <location>
        <begin position="346"/>
        <end position="368"/>
    </location>
</feature>
<feature type="transmembrane region" description="Helical" evidence="10">
    <location>
        <begin position="317"/>
        <end position="339"/>
    </location>
</feature>
<dbReference type="OrthoDB" id="9776552at2"/>
<dbReference type="PANTHER" id="PTHR34220:SF7">
    <property type="entry name" value="SENSOR HISTIDINE KINASE YPDA"/>
    <property type="match status" value="1"/>
</dbReference>
<dbReference type="EMBL" id="SLUN01000004">
    <property type="protein sequence ID" value="TCL74119.1"/>
    <property type="molecule type" value="Genomic_DNA"/>
</dbReference>
<evidence type="ECO:0000256" key="2">
    <source>
        <dbReference type="ARBA" id="ARBA00022475"/>
    </source>
</evidence>
<feature type="coiled-coil region" evidence="9">
    <location>
        <begin position="410"/>
        <end position="437"/>
    </location>
</feature>
<evidence type="ECO:0000256" key="9">
    <source>
        <dbReference type="SAM" id="Coils"/>
    </source>
</evidence>
<reference evidence="12 13" key="1">
    <citation type="submission" date="2019-03" db="EMBL/GenBank/DDBJ databases">
        <title>Genomic Encyclopedia of Type Strains, Phase IV (KMG-IV): sequencing the most valuable type-strain genomes for metagenomic binning, comparative biology and taxonomic classification.</title>
        <authorList>
            <person name="Goeker M."/>
        </authorList>
    </citation>
    <scope>NUCLEOTIDE SEQUENCE [LARGE SCALE GENOMIC DNA]</scope>
    <source>
        <strain evidence="12 13">LX-B</strain>
    </source>
</reference>
<dbReference type="GO" id="GO:0005886">
    <property type="term" value="C:plasma membrane"/>
    <property type="evidence" value="ECO:0007669"/>
    <property type="project" value="UniProtKB-SubCell"/>
</dbReference>
<dbReference type="Gene3D" id="3.30.565.10">
    <property type="entry name" value="Histidine kinase-like ATPase, C-terminal domain"/>
    <property type="match status" value="1"/>
</dbReference>
<keyword evidence="2" id="KW-1003">Cell membrane</keyword>
<dbReference type="SUPFAM" id="SSF55874">
    <property type="entry name" value="ATPase domain of HSP90 chaperone/DNA topoisomerase II/histidine kinase"/>
    <property type="match status" value="1"/>
</dbReference>
<dbReference type="GO" id="GO:0000155">
    <property type="term" value="F:phosphorelay sensor kinase activity"/>
    <property type="evidence" value="ECO:0007669"/>
    <property type="project" value="InterPro"/>
</dbReference>
<dbReference type="SMART" id="SM00304">
    <property type="entry name" value="HAMP"/>
    <property type="match status" value="1"/>
</dbReference>
<evidence type="ECO:0000256" key="4">
    <source>
        <dbReference type="ARBA" id="ARBA00022679"/>
    </source>
</evidence>
<evidence type="ECO:0000256" key="1">
    <source>
        <dbReference type="ARBA" id="ARBA00004651"/>
    </source>
</evidence>
<dbReference type="InterPro" id="IPR003660">
    <property type="entry name" value="HAMP_dom"/>
</dbReference>
<evidence type="ECO:0000256" key="6">
    <source>
        <dbReference type="ARBA" id="ARBA00022777"/>
    </source>
</evidence>
<dbReference type="InterPro" id="IPR010559">
    <property type="entry name" value="Sig_transdc_His_kin_internal"/>
</dbReference>
<accession>A0A4R1S4T0</accession>
<feature type="transmembrane region" description="Helical" evidence="10">
    <location>
        <begin position="48"/>
        <end position="69"/>
    </location>
</feature>
<evidence type="ECO:0000256" key="7">
    <source>
        <dbReference type="ARBA" id="ARBA00022989"/>
    </source>
</evidence>